<keyword evidence="1 4" id="KW-0413">Isomerase</keyword>
<feature type="chain" id="PRO_5012478059" evidence="2">
    <location>
        <begin position="19"/>
        <end position="667"/>
    </location>
</feature>
<evidence type="ECO:0000256" key="1">
    <source>
        <dbReference type="PROSITE-ProRule" id="PRU00278"/>
    </source>
</evidence>
<gene>
    <name evidence="4" type="ORF">SAMN04488057_101429</name>
</gene>
<dbReference type="EMBL" id="FRCY01000001">
    <property type="protein sequence ID" value="SHM43039.1"/>
    <property type="molecule type" value="Genomic_DNA"/>
</dbReference>
<dbReference type="Proteomes" id="UP000184513">
    <property type="component" value="Unassembled WGS sequence"/>
</dbReference>
<dbReference type="InterPro" id="IPR050245">
    <property type="entry name" value="PrsA_foldase"/>
</dbReference>
<proteinExistence type="predicted"/>
<protein>
    <submittedName>
        <fullName evidence="4">Peptidyl-prolyl cis-trans isomerase SurA</fullName>
    </submittedName>
</protein>
<name>A0A1M7IQT5_9BACT</name>
<feature type="domain" description="PpiC" evidence="3">
    <location>
        <begin position="237"/>
        <end position="340"/>
    </location>
</feature>
<dbReference type="PANTHER" id="PTHR47245:SF2">
    <property type="entry name" value="PEPTIDYL-PROLYL CIS-TRANS ISOMERASE HP_0175-RELATED"/>
    <property type="match status" value="1"/>
</dbReference>
<dbReference type="InterPro" id="IPR046357">
    <property type="entry name" value="PPIase_dom_sf"/>
</dbReference>
<dbReference type="PROSITE" id="PS50198">
    <property type="entry name" value="PPIC_PPIASE_2"/>
    <property type="match status" value="2"/>
</dbReference>
<evidence type="ECO:0000259" key="3">
    <source>
        <dbReference type="PROSITE" id="PS50198"/>
    </source>
</evidence>
<dbReference type="OrthoDB" id="14196at2"/>
<reference evidence="4 5" key="1">
    <citation type="submission" date="2016-11" db="EMBL/GenBank/DDBJ databases">
        <authorList>
            <person name="Jaros S."/>
            <person name="Januszkiewicz K."/>
            <person name="Wedrychowicz H."/>
        </authorList>
    </citation>
    <scope>NUCLEOTIDE SEQUENCE [LARGE SCALE GENOMIC DNA]</scope>
    <source>
        <strain evidence="4 5">CGMCC 1.6102</strain>
    </source>
</reference>
<dbReference type="RefSeq" id="WP_073091084.1">
    <property type="nucleotide sequence ID" value="NZ_FRCY01000001.1"/>
</dbReference>
<dbReference type="Pfam" id="PF00639">
    <property type="entry name" value="Rotamase"/>
    <property type="match status" value="2"/>
</dbReference>
<evidence type="ECO:0000313" key="4">
    <source>
        <dbReference type="EMBL" id="SHM43039.1"/>
    </source>
</evidence>
<accession>A0A1M7IQT5</accession>
<dbReference type="AlphaFoldDB" id="A0A1M7IQT5"/>
<dbReference type="InterPro" id="IPR000297">
    <property type="entry name" value="PPIase_PpiC"/>
</dbReference>
<dbReference type="Gene3D" id="3.10.50.40">
    <property type="match status" value="2"/>
</dbReference>
<dbReference type="STRING" id="388280.SAMN04488057_101429"/>
<feature type="signal peptide" evidence="2">
    <location>
        <begin position="1"/>
        <end position="18"/>
    </location>
</feature>
<evidence type="ECO:0000313" key="5">
    <source>
        <dbReference type="Proteomes" id="UP000184513"/>
    </source>
</evidence>
<keyword evidence="5" id="KW-1185">Reference proteome</keyword>
<keyword evidence="1" id="KW-0697">Rotamase</keyword>
<organism evidence="4 5">
    <name type="scientific">Cyclobacterium lianum</name>
    <dbReference type="NCBI Taxonomy" id="388280"/>
    <lineage>
        <taxon>Bacteria</taxon>
        <taxon>Pseudomonadati</taxon>
        <taxon>Bacteroidota</taxon>
        <taxon>Cytophagia</taxon>
        <taxon>Cytophagales</taxon>
        <taxon>Cyclobacteriaceae</taxon>
        <taxon>Cyclobacterium</taxon>
    </lineage>
</organism>
<sequence>MSLKHIYFLFLGILSASAVQVTDQGMEKPAPADFLLKIDETTSDQEEFLYIFNKNRQRADSALSRAAFEENFELFVNYKLKVKYAIDLGLDQSEEFRSEFASFKADIIKPYLQENKLEDGEMQRVYERMNEMVKASHILLQFPPNASKEDSMAVYRMAKKLKSEAESGADFSKLALDYSEDPSVKDNQGSLGYFTALQMVLPFEEAAFALNEGEISEPVLSDFGYHVIRLEDRKTNPGQIRVSHLLIRSPAENPESEAAAQKKIAELYQTLQADPAQWPDLVSAYSEDPGSKSNQGIIPWFGPGAIVPEFERAAFDLQQIGDFTAPVKTRYGYHIIRLEGKRPVPPFEELKPTIQARISRGSKSGMLQDKIMDLQKKLLQVEVNDSLLSDLDDIFSSLRGKPYADLLDKLAEVGHSNTDLVQSNRHTATLGNFINQVKVALSDTTATVHVSFDELFQPYLKNLLASWEEEYLYATNTDYRQLINEYRNGMLLFELMNREVWQKAVDDSTGQQKYFLENRQNYLWGDRIPAVLVKARADKDLSDVGNWLAEQKYHSKLDSLLKEKFLLDDPLLFTLEQKEFEISENKLLASLDLSQKFHQLHENGEMVLVLSGEKIPAAPKKFEEIRGRVIQDYQQYLEENLLQRLHKKYTIQINEDEKEKIYRSLEK</sequence>
<feature type="domain" description="PpiC" evidence="3">
    <location>
        <begin position="130"/>
        <end position="232"/>
    </location>
</feature>
<keyword evidence="2" id="KW-0732">Signal</keyword>
<dbReference type="GO" id="GO:0003755">
    <property type="term" value="F:peptidyl-prolyl cis-trans isomerase activity"/>
    <property type="evidence" value="ECO:0007669"/>
    <property type="project" value="UniProtKB-KW"/>
</dbReference>
<dbReference type="SUPFAM" id="SSF54534">
    <property type="entry name" value="FKBP-like"/>
    <property type="match status" value="2"/>
</dbReference>
<evidence type="ECO:0000256" key="2">
    <source>
        <dbReference type="SAM" id="SignalP"/>
    </source>
</evidence>
<dbReference type="PANTHER" id="PTHR47245">
    <property type="entry name" value="PEPTIDYLPROLYL ISOMERASE"/>
    <property type="match status" value="1"/>
</dbReference>